<evidence type="ECO:0000256" key="1">
    <source>
        <dbReference type="SAM" id="MobiDB-lite"/>
    </source>
</evidence>
<gene>
    <name evidence="2" type="ORF">C1H46_024267</name>
</gene>
<protein>
    <submittedName>
        <fullName evidence="2">Uncharacterized protein</fullName>
    </submittedName>
</protein>
<feature type="region of interest" description="Disordered" evidence="1">
    <location>
        <begin position="108"/>
        <end position="128"/>
    </location>
</feature>
<dbReference type="AlphaFoldDB" id="A0A540LUI5"/>
<sequence length="128" mass="14534">MASDDPDKPCNSKTEPEIIALRIKQKHSRHVSFADTEITFVHIFNRDEEYNTPPDVKPQPSSQNDVAHAKKSVIRVFRDLGGDSDDFRDSDDYDQNDDGRKSFFRLKGLPFTGNSIPGSTTSNYNRVE</sequence>
<dbReference type="PANTHER" id="PTHR35707:SF1">
    <property type="entry name" value="SPC7 KINETOCHORE PROTEIN DOMAIN-CONTAINING PROTEIN"/>
    <property type="match status" value="1"/>
</dbReference>
<evidence type="ECO:0000313" key="2">
    <source>
        <dbReference type="EMBL" id="TQD90161.1"/>
    </source>
</evidence>
<accession>A0A540LUI5</accession>
<feature type="region of interest" description="Disordered" evidence="1">
    <location>
        <begin position="49"/>
        <end position="70"/>
    </location>
</feature>
<dbReference type="PANTHER" id="PTHR35707">
    <property type="entry name" value="OS06G0608100 PROTEIN"/>
    <property type="match status" value="1"/>
</dbReference>
<feature type="region of interest" description="Disordered" evidence="1">
    <location>
        <begin position="81"/>
        <end position="100"/>
    </location>
</feature>
<reference evidence="2 3" key="1">
    <citation type="journal article" date="2019" name="G3 (Bethesda)">
        <title>Sequencing of a Wild Apple (Malus baccata) Genome Unravels the Differences Between Cultivated and Wild Apple Species Regarding Disease Resistance and Cold Tolerance.</title>
        <authorList>
            <person name="Chen X."/>
        </authorList>
    </citation>
    <scope>NUCLEOTIDE SEQUENCE [LARGE SCALE GENOMIC DNA]</scope>
    <source>
        <strain evidence="3">cv. Shandingzi</strain>
        <tissue evidence="2">Leaves</tissue>
    </source>
</reference>
<name>A0A540LUI5_MALBA</name>
<keyword evidence="3" id="KW-1185">Reference proteome</keyword>
<organism evidence="2 3">
    <name type="scientific">Malus baccata</name>
    <name type="common">Siberian crab apple</name>
    <name type="synonym">Pyrus baccata</name>
    <dbReference type="NCBI Taxonomy" id="106549"/>
    <lineage>
        <taxon>Eukaryota</taxon>
        <taxon>Viridiplantae</taxon>
        <taxon>Streptophyta</taxon>
        <taxon>Embryophyta</taxon>
        <taxon>Tracheophyta</taxon>
        <taxon>Spermatophyta</taxon>
        <taxon>Magnoliopsida</taxon>
        <taxon>eudicotyledons</taxon>
        <taxon>Gunneridae</taxon>
        <taxon>Pentapetalae</taxon>
        <taxon>rosids</taxon>
        <taxon>fabids</taxon>
        <taxon>Rosales</taxon>
        <taxon>Rosaceae</taxon>
        <taxon>Amygdaloideae</taxon>
        <taxon>Maleae</taxon>
        <taxon>Malus</taxon>
    </lineage>
</organism>
<proteinExistence type="predicted"/>
<evidence type="ECO:0000313" key="3">
    <source>
        <dbReference type="Proteomes" id="UP000315295"/>
    </source>
</evidence>
<comment type="caution">
    <text evidence="2">The sequence shown here is derived from an EMBL/GenBank/DDBJ whole genome shotgun (WGS) entry which is preliminary data.</text>
</comment>
<feature type="compositionally biased region" description="Polar residues" evidence="1">
    <location>
        <begin position="112"/>
        <end position="128"/>
    </location>
</feature>
<dbReference type="EMBL" id="VIEB01000459">
    <property type="protein sequence ID" value="TQD90161.1"/>
    <property type="molecule type" value="Genomic_DNA"/>
</dbReference>
<dbReference type="Proteomes" id="UP000315295">
    <property type="component" value="Unassembled WGS sequence"/>
</dbReference>